<evidence type="ECO:0000313" key="2">
    <source>
        <dbReference type="EMBL" id="SHG93009.1"/>
    </source>
</evidence>
<accession>A0A1M5NUZ7</accession>
<evidence type="ECO:0000313" key="1">
    <source>
        <dbReference type="EMBL" id="KFF26520.1"/>
    </source>
</evidence>
<dbReference type="AlphaFoldDB" id="A0A1M5NUZ7"/>
<dbReference type="Proteomes" id="UP000184108">
    <property type="component" value="Unassembled WGS sequence"/>
</dbReference>
<name>A0A1M5NUZ7_9FLAO</name>
<dbReference type="EMBL" id="FQVE01000009">
    <property type="protein sequence ID" value="SHG93009.1"/>
    <property type="molecule type" value="Genomic_DNA"/>
</dbReference>
<dbReference type="RefSeq" id="WP_034743889.1">
    <property type="nucleotide sequence ID" value="NZ_FQVE01000009.1"/>
</dbReference>
<protein>
    <submittedName>
        <fullName evidence="2">Uncharacterized protein</fullName>
    </submittedName>
</protein>
<organism evidence="2 4">
    <name type="scientific">Chryseobacterium vrystaatense</name>
    <dbReference type="NCBI Taxonomy" id="307480"/>
    <lineage>
        <taxon>Bacteria</taxon>
        <taxon>Pseudomonadati</taxon>
        <taxon>Bacteroidota</taxon>
        <taxon>Flavobacteriia</taxon>
        <taxon>Flavobacteriales</taxon>
        <taxon>Weeksellaceae</taxon>
        <taxon>Chryseobacterium group</taxon>
        <taxon>Chryseobacterium</taxon>
    </lineage>
</organism>
<dbReference type="Proteomes" id="UP000028719">
    <property type="component" value="Unassembled WGS sequence"/>
</dbReference>
<reference evidence="4" key="3">
    <citation type="submission" date="2016-11" db="EMBL/GenBank/DDBJ databases">
        <authorList>
            <person name="Varghese N."/>
            <person name="Submissions S."/>
        </authorList>
    </citation>
    <scope>NUCLEOTIDE SEQUENCE [LARGE SCALE GENOMIC DNA]</scope>
    <source>
        <strain evidence="4">YR203</strain>
    </source>
</reference>
<dbReference type="EMBL" id="JPRI01000003">
    <property type="protein sequence ID" value="KFF26520.1"/>
    <property type="molecule type" value="Genomic_DNA"/>
</dbReference>
<evidence type="ECO:0000313" key="3">
    <source>
        <dbReference type="Proteomes" id="UP000028719"/>
    </source>
</evidence>
<keyword evidence="3" id="KW-1185">Reference proteome</keyword>
<gene>
    <name evidence="1" type="ORF">IW16_11755</name>
    <name evidence="2" type="ORF">SAMN02787073_5081</name>
</gene>
<reference evidence="1 3" key="1">
    <citation type="submission" date="2014-07" db="EMBL/GenBank/DDBJ databases">
        <title>Genome of Chryseobacterium vrystaatense LMG 22846.</title>
        <authorList>
            <person name="Pipes S.E."/>
            <person name="Stropko S.J."/>
            <person name="Newman J.D."/>
        </authorList>
    </citation>
    <scope>NUCLEOTIDE SEQUENCE [LARGE SCALE GENOMIC DNA]</scope>
    <source>
        <strain evidence="1 3">LMG 22846</strain>
    </source>
</reference>
<reference evidence="2" key="2">
    <citation type="submission" date="2016-11" db="EMBL/GenBank/DDBJ databases">
        <authorList>
            <person name="Jaros S."/>
            <person name="Januszkiewicz K."/>
            <person name="Wedrychowicz H."/>
        </authorList>
    </citation>
    <scope>NUCLEOTIDE SEQUENCE [LARGE SCALE GENOMIC DNA]</scope>
    <source>
        <strain evidence="2">YR203</strain>
    </source>
</reference>
<sequence>MKKKLTIKAADFKKVYTQLKKLESKGDIFKINGLSLSGFLIASATFDDHDDTPEIRTKRIILQIAGNSSVKPENLPDHIKLGLNLLYGDNEYSLLQMRLNALVKTYNTKESVSDNETSDCVTVGDCTVLVNSKINPS</sequence>
<evidence type="ECO:0000313" key="4">
    <source>
        <dbReference type="Proteomes" id="UP000184108"/>
    </source>
</evidence>
<proteinExistence type="predicted"/>